<reference evidence="17" key="2">
    <citation type="submission" date="2025-08" db="UniProtKB">
        <authorList>
            <consortium name="RefSeq"/>
        </authorList>
    </citation>
    <scope>IDENTIFICATION</scope>
    <source>
        <tissue evidence="17">Blood</tissue>
    </source>
</reference>
<evidence type="ECO:0000256" key="3">
    <source>
        <dbReference type="ARBA" id="ARBA00022475"/>
    </source>
</evidence>
<keyword evidence="8 14" id="KW-1133">Transmembrane helix</keyword>
<evidence type="ECO:0000259" key="15">
    <source>
        <dbReference type="PROSITE" id="PS50287"/>
    </source>
</evidence>
<feature type="domain" description="SRCR" evidence="15">
    <location>
        <begin position="212"/>
        <end position="308"/>
    </location>
</feature>
<dbReference type="Pfam" id="PF00530">
    <property type="entry name" value="SRCR"/>
    <property type="match status" value="6"/>
</dbReference>
<keyword evidence="7" id="KW-0677">Repeat</keyword>
<dbReference type="RefSeq" id="XP_053544122.1">
    <property type="nucleotide sequence ID" value="XM_053688147.1"/>
</dbReference>
<dbReference type="GO" id="GO:0005886">
    <property type="term" value="C:plasma membrane"/>
    <property type="evidence" value="ECO:0007669"/>
    <property type="project" value="UniProtKB-SubCell"/>
</dbReference>
<evidence type="ECO:0000256" key="2">
    <source>
        <dbReference type="ARBA" id="ARBA00004613"/>
    </source>
</evidence>
<feature type="disulfide bond" evidence="12">
    <location>
        <begin position="567"/>
        <end position="631"/>
    </location>
</feature>
<sequence length="841" mass="91881">MNLSIEKHPMCFISRLTGNYVNEQESGSDLIRGHRTSRLTAGLHKCSGRVEVLHGGSWSTVCDADFDQQDAEVVCRELGCGIPVEVLGSAAFGRGEGHTGARLVNGPDSCSGRVELQYLSDWGTVCAVGWDMRAADVLCAQLDCGSAVAVVEVDWFGEGSGHIWADVFDCQGKEAHLSQCGISSWSRAACSHKHDAGVICNGSSVAFHEGRVRLSGGSECQGEVDIYFRQDWRRVLLDSWSLSEASVLCRQLGCGSVLNYRSSPSTTEHKHMCVTGFSCSGSEAHLGNCSSAQPVNCSSGEQLYITCSDPRSIRLVGSGGDCAGRLEVFHSGSWGTVCDDSWDIEDAQVVCRQLQCGVALSTHIPAWFGPGTGSIWLNEVECEGNETSLWNCRFQLCEEGECGHQEDVGVVCSEFKEIRLTEGCEGNLEVFYNGTWGNVCHNQMDEETVNMVCRELNCGRRGSLSNTEARVKSAPDWLDYLKCRKHDSNLWQCPSSPWGQNTCDNGDEVARITCTDDGKSLRTQEKCSSFPSQKHCSKHWSLRLSGGEGSCSGRLEVYHNATWGSVCDDQWNIRNAQVVCRQLGCGSALSADRNVSSGPGEGTIWLNRVKCRGDEIHLWDCHHSLKKHTDCSPAGVTCADLSVSTAITPTSATHTTTTVTQLMSITALNPPSDAPSTPPLVLFGLGTLLFLALVLLVVLFDQNRVLRRVLSKTHPEVVYEEINHRQHTTYEMINHKYLTRRTMISTQRGSLLSEEQHSGYEHVDDELLSVKSGTGEKAEYYDDVIDTSDFISDTGRVDPPEDYDDAVTAGPIPDNVDEDEAENYDDAVTADQKSVILTGLP</sequence>
<keyword evidence="3" id="KW-1003">Cell membrane</keyword>
<keyword evidence="4" id="KW-0964">Secreted</keyword>
<dbReference type="OrthoDB" id="536948at2759"/>
<gene>
    <name evidence="17" type="primary">LOC108279477</name>
</gene>
<feature type="disulfide bond" evidence="12">
    <location>
        <begin position="139"/>
        <end position="200"/>
    </location>
</feature>
<feature type="disulfide bond" evidence="12">
    <location>
        <begin position="170"/>
        <end position="180"/>
    </location>
</feature>
<dbReference type="PANTHER" id="PTHR19331">
    <property type="entry name" value="SCAVENGER RECEPTOR DOMAIN-CONTAINING"/>
    <property type="match status" value="1"/>
</dbReference>
<dbReference type="InterPro" id="IPR036772">
    <property type="entry name" value="SRCR-like_dom_sf"/>
</dbReference>
<protein>
    <submittedName>
        <fullName evidence="17">Antigen WC1.1</fullName>
    </submittedName>
</protein>
<dbReference type="Proteomes" id="UP000221080">
    <property type="component" value="Chromosome 19"/>
</dbReference>
<dbReference type="FunFam" id="3.10.250.10:FF:000004">
    <property type="entry name" value="Scavenger receptor cysteine-rich type 1 protein M130"/>
    <property type="match status" value="1"/>
</dbReference>
<dbReference type="GeneID" id="108279477"/>
<dbReference type="SMART" id="SM00202">
    <property type="entry name" value="SR"/>
    <property type="match status" value="6"/>
</dbReference>
<dbReference type="SUPFAM" id="SSF56487">
    <property type="entry name" value="SRCR-like"/>
    <property type="match status" value="6"/>
</dbReference>
<evidence type="ECO:0000256" key="13">
    <source>
        <dbReference type="SAM" id="MobiDB-lite"/>
    </source>
</evidence>
<evidence type="ECO:0000256" key="12">
    <source>
        <dbReference type="PROSITE-ProRule" id="PRU00196"/>
    </source>
</evidence>
<organism evidence="16 17">
    <name type="scientific">Ictalurus punctatus</name>
    <name type="common">Channel catfish</name>
    <name type="synonym">Silurus punctatus</name>
    <dbReference type="NCBI Taxonomy" id="7998"/>
    <lineage>
        <taxon>Eukaryota</taxon>
        <taxon>Metazoa</taxon>
        <taxon>Chordata</taxon>
        <taxon>Craniata</taxon>
        <taxon>Vertebrata</taxon>
        <taxon>Euteleostomi</taxon>
        <taxon>Actinopterygii</taxon>
        <taxon>Neopterygii</taxon>
        <taxon>Teleostei</taxon>
        <taxon>Ostariophysi</taxon>
        <taxon>Siluriformes</taxon>
        <taxon>Ictaluridae</taxon>
        <taxon>Ictalurus</taxon>
    </lineage>
</organism>
<evidence type="ECO:0000256" key="6">
    <source>
        <dbReference type="ARBA" id="ARBA00022729"/>
    </source>
</evidence>
<proteinExistence type="predicted"/>
<feature type="domain" description="SRCR" evidence="15">
    <location>
        <begin position="37"/>
        <end position="97"/>
    </location>
</feature>
<feature type="disulfide bond" evidence="12">
    <location>
        <begin position="611"/>
        <end position="621"/>
    </location>
</feature>
<feature type="domain" description="SRCR" evidence="15">
    <location>
        <begin position="313"/>
        <end position="413"/>
    </location>
</feature>
<name>A0A9F7RV55_ICTPU</name>
<dbReference type="FunFam" id="3.10.250.10:FF:000009">
    <property type="entry name" value="WC1"/>
    <property type="match status" value="1"/>
</dbReference>
<comment type="subcellular location">
    <subcellularLocation>
        <location evidence="1">Cell membrane</location>
        <topology evidence="1">Single-pass type I membrane protein</topology>
    </subcellularLocation>
    <subcellularLocation>
        <location evidence="2">Secreted</location>
    </subcellularLocation>
</comment>
<feature type="domain" description="SRCR" evidence="15">
    <location>
        <begin position="542"/>
        <end position="639"/>
    </location>
</feature>
<evidence type="ECO:0000313" key="16">
    <source>
        <dbReference type="Proteomes" id="UP000221080"/>
    </source>
</evidence>
<evidence type="ECO:0000256" key="9">
    <source>
        <dbReference type="ARBA" id="ARBA00023136"/>
    </source>
</evidence>
<dbReference type="InterPro" id="IPR001190">
    <property type="entry name" value="SRCR"/>
</dbReference>
<feature type="disulfide bond" evidence="12">
    <location>
        <begin position="338"/>
        <end position="402"/>
    </location>
</feature>
<keyword evidence="16" id="KW-1185">Reference proteome</keyword>
<evidence type="ECO:0000256" key="11">
    <source>
        <dbReference type="ARBA" id="ARBA00023180"/>
    </source>
</evidence>
<evidence type="ECO:0000313" key="17">
    <source>
        <dbReference type="RefSeq" id="XP_053544122.1"/>
    </source>
</evidence>
<evidence type="ECO:0000256" key="4">
    <source>
        <dbReference type="ARBA" id="ARBA00022525"/>
    </source>
</evidence>
<evidence type="ECO:0000256" key="8">
    <source>
        <dbReference type="ARBA" id="ARBA00022989"/>
    </source>
</evidence>
<feature type="domain" description="SRCR" evidence="15">
    <location>
        <begin position="418"/>
        <end position="515"/>
    </location>
</feature>
<feature type="domain" description="SRCR" evidence="15">
    <location>
        <begin position="101"/>
        <end position="201"/>
    </location>
</feature>
<feature type="disulfide bond" evidence="12">
    <location>
        <begin position="382"/>
        <end position="392"/>
    </location>
</feature>
<feature type="disulfide bond" evidence="12">
    <location>
        <begin position="453"/>
        <end position="514"/>
    </location>
</feature>
<reference evidence="16" key="1">
    <citation type="journal article" date="2016" name="Nat. Commun.">
        <title>The channel catfish genome sequence provides insights into the evolution of scale formation in teleosts.</title>
        <authorList>
            <person name="Liu Z."/>
            <person name="Liu S."/>
            <person name="Yao J."/>
            <person name="Bao L."/>
            <person name="Zhang J."/>
            <person name="Li Y."/>
            <person name="Jiang C."/>
            <person name="Sun L."/>
            <person name="Wang R."/>
            <person name="Zhang Y."/>
            <person name="Zhou T."/>
            <person name="Zeng Q."/>
            <person name="Fu Q."/>
            <person name="Gao S."/>
            <person name="Li N."/>
            <person name="Koren S."/>
            <person name="Jiang Y."/>
            <person name="Zimin A."/>
            <person name="Xu P."/>
            <person name="Phillippy A.M."/>
            <person name="Geng X."/>
            <person name="Song L."/>
            <person name="Sun F."/>
            <person name="Li C."/>
            <person name="Wang X."/>
            <person name="Chen A."/>
            <person name="Jin Y."/>
            <person name="Yuan Z."/>
            <person name="Yang Y."/>
            <person name="Tan S."/>
            <person name="Peatman E."/>
            <person name="Lu J."/>
            <person name="Qin Z."/>
            <person name="Dunham R."/>
            <person name="Li Z."/>
            <person name="Sonstegard T."/>
            <person name="Feng J."/>
            <person name="Danzmann R.G."/>
            <person name="Schroeder S."/>
            <person name="Scheffler B."/>
            <person name="Duke M.V."/>
            <person name="Ballard L."/>
            <person name="Kucuktas H."/>
            <person name="Kaltenboeck L."/>
            <person name="Liu H."/>
            <person name="Armbruster J."/>
            <person name="Xie Y."/>
            <person name="Kirby M.L."/>
            <person name="Tian Y."/>
            <person name="Flanagan M.E."/>
            <person name="Mu W."/>
            <person name="Waldbieser G.C."/>
        </authorList>
    </citation>
    <scope>NUCLEOTIDE SEQUENCE [LARGE SCALE GENOMIC DNA]</scope>
    <source>
        <strain evidence="16">SDA103</strain>
    </source>
</reference>
<dbReference type="Gene3D" id="3.10.250.10">
    <property type="entry name" value="SRCR-like domain"/>
    <property type="match status" value="6"/>
</dbReference>
<feature type="transmembrane region" description="Helical" evidence="14">
    <location>
        <begin position="680"/>
        <end position="700"/>
    </location>
</feature>
<evidence type="ECO:0000256" key="14">
    <source>
        <dbReference type="SAM" id="Phobius"/>
    </source>
</evidence>
<feature type="disulfide bond" evidence="12">
    <location>
        <begin position="483"/>
        <end position="493"/>
    </location>
</feature>
<evidence type="ECO:0000256" key="5">
    <source>
        <dbReference type="ARBA" id="ARBA00022692"/>
    </source>
</evidence>
<dbReference type="FunFam" id="3.10.250.10:FF:000002">
    <property type="entry name" value="Scavenger receptor cysteine-rich type 1 protein M130"/>
    <property type="match status" value="2"/>
</dbReference>
<keyword evidence="11" id="KW-0325">Glycoprotein</keyword>
<evidence type="ECO:0000256" key="7">
    <source>
        <dbReference type="ARBA" id="ARBA00022737"/>
    </source>
</evidence>
<dbReference type="GO" id="GO:0005576">
    <property type="term" value="C:extracellular region"/>
    <property type="evidence" value="ECO:0007669"/>
    <property type="project" value="UniProtKB-SubCell"/>
</dbReference>
<dbReference type="PROSITE" id="PS00420">
    <property type="entry name" value="SRCR_1"/>
    <property type="match status" value="1"/>
</dbReference>
<dbReference type="PANTHER" id="PTHR19331:SF468">
    <property type="entry name" value="SCAVENGER RECEPTOR CYSTEINE-RICH TYPE 1 PROTEIN M160"/>
    <property type="match status" value="1"/>
</dbReference>
<dbReference type="PROSITE" id="PS50287">
    <property type="entry name" value="SRCR_2"/>
    <property type="match status" value="6"/>
</dbReference>
<keyword evidence="6" id="KW-0732">Signal</keyword>
<feature type="disulfide bond" evidence="12">
    <location>
        <begin position="126"/>
        <end position="190"/>
    </location>
</feature>
<accession>A0A9F7RV55</accession>
<dbReference type="KEGG" id="ipu:108279477"/>
<dbReference type="AlphaFoldDB" id="A0A9F7RV55"/>
<dbReference type="FunFam" id="3.10.250.10:FF:000012">
    <property type="entry name" value="CD163 molecule like 1"/>
    <property type="match status" value="1"/>
</dbReference>
<dbReference type="PRINTS" id="PR00258">
    <property type="entry name" value="SPERACTRCPTR"/>
</dbReference>
<feature type="region of interest" description="Disordered" evidence="13">
    <location>
        <begin position="791"/>
        <end position="819"/>
    </location>
</feature>
<keyword evidence="5 14" id="KW-0812">Transmembrane</keyword>
<keyword evidence="10 12" id="KW-1015">Disulfide bond</keyword>
<keyword evidence="9 14" id="KW-0472">Membrane</keyword>
<comment type="caution">
    <text evidence="12">Lacks conserved residue(s) required for the propagation of feature annotation.</text>
</comment>
<evidence type="ECO:0000256" key="1">
    <source>
        <dbReference type="ARBA" id="ARBA00004251"/>
    </source>
</evidence>
<feature type="disulfide bond" evidence="12">
    <location>
        <begin position="279"/>
        <end position="289"/>
    </location>
</feature>
<feature type="disulfide bond" evidence="12">
    <location>
        <begin position="351"/>
        <end position="412"/>
    </location>
</feature>
<evidence type="ECO:0000256" key="10">
    <source>
        <dbReference type="ARBA" id="ARBA00023157"/>
    </source>
</evidence>
<dbReference type="GO" id="GO:0005737">
    <property type="term" value="C:cytoplasm"/>
    <property type="evidence" value="ECO:0007669"/>
    <property type="project" value="UniProtKB-ARBA"/>
</dbReference>